<gene>
    <name evidence="2" type="ORF">EVAR_42005_1</name>
</gene>
<accession>A0A4C1WNL9</accession>
<sequence>MLPIAVSNAISKISNDIRSEYRRRGQHSPNVKFHQAASEQANESSIWCRHEKLLNLSTAMQEIPSSGSVPNELKQYLDQPLLERKSDPIKFWVNCRHFTPVLSEIDLKYLICQASSVSSKRVASVVNFTIPDNRSRLTEEHIKERVLVMSISDEYWFQ</sequence>
<keyword evidence="3" id="KW-1185">Reference proteome</keyword>
<dbReference type="InterPro" id="IPR012337">
    <property type="entry name" value="RNaseH-like_sf"/>
</dbReference>
<organism evidence="2 3">
    <name type="scientific">Eumeta variegata</name>
    <name type="common">Bagworm moth</name>
    <name type="synonym">Eumeta japonica</name>
    <dbReference type="NCBI Taxonomy" id="151549"/>
    <lineage>
        <taxon>Eukaryota</taxon>
        <taxon>Metazoa</taxon>
        <taxon>Ecdysozoa</taxon>
        <taxon>Arthropoda</taxon>
        <taxon>Hexapoda</taxon>
        <taxon>Insecta</taxon>
        <taxon>Pterygota</taxon>
        <taxon>Neoptera</taxon>
        <taxon>Endopterygota</taxon>
        <taxon>Lepidoptera</taxon>
        <taxon>Glossata</taxon>
        <taxon>Ditrysia</taxon>
        <taxon>Tineoidea</taxon>
        <taxon>Psychidae</taxon>
        <taxon>Oiketicinae</taxon>
        <taxon>Eumeta</taxon>
    </lineage>
</organism>
<protein>
    <recommendedName>
        <fullName evidence="1">HAT C-terminal dimerisation domain-containing protein</fullName>
    </recommendedName>
</protein>
<dbReference type="EMBL" id="BGZK01000595">
    <property type="protein sequence ID" value="GBP52102.1"/>
    <property type="molecule type" value="Genomic_DNA"/>
</dbReference>
<feature type="domain" description="HAT C-terminal dimerisation" evidence="1">
    <location>
        <begin position="72"/>
        <end position="143"/>
    </location>
</feature>
<dbReference type="Pfam" id="PF05699">
    <property type="entry name" value="Dimer_Tnp_hAT"/>
    <property type="match status" value="1"/>
</dbReference>
<proteinExistence type="predicted"/>
<dbReference type="GO" id="GO:0046983">
    <property type="term" value="F:protein dimerization activity"/>
    <property type="evidence" value="ECO:0007669"/>
    <property type="project" value="InterPro"/>
</dbReference>
<evidence type="ECO:0000313" key="3">
    <source>
        <dbReference type="Proteomes" id="UP000299102"/>
    </source>
</evidence>
<evidence type="ECO:0000259" key="1">
    <source>
        <dbReference type="Pfam" id="PF05699"/>
    </source>
</evidence>
<dbReference type="OrthoDB" id="2438421at2759"/>
<dbReference type="AlphaFoldDB" id="A0A4C1WNL9"/>
<dbReference type="Proteomes" id="UP000299102">
    <property type="component" value="Unassembled WGS sequence"/>
</dbReference>
<dbReference type="SUPFAM" id="SSF53098">
    <property type="entry name" value="Ribonuclease H-like"/>
    <property type="match status" value="1"/>
</dbReference>
<name>A0A4C1WNL9_EUMVA</name>
<reference evidence="2 3" key="1">
    <citation type="journal article" date="2019" name="Commun. Biol.">
        <title>The bagworm genome reveals a unique fibroin gene that provides high tensile strength.</title>
        <authorList>
            <person name="Kono N."/>
            <person name="Nakamura H."/>
            <person name="Ohtoshi R."/>
            <person name="Tomita M."/>
            <person name="Numata K."/>
            <person name="Arakawa K."/>
        </authorList>
    </citation>
    <scope>NUCLEOTIDE SEQUENCE [LARGE SCALE GENOMIC DNA]</scope>
</reference>
<dbReference type="InterPro" id="IPR008906">
    <property type="entry name" value="HATC_C_dom"/>
</dbReference>
<comment type="caution">
    <text evidence="2">The sequence shown here is derived from an EMBL/GenBank/DDBJ whole genome shotgun (WGS) entry which is preliminary data.</text>
</comment>
<evidence type="ECO:0000313" key="2">
    <source>
        <dbReference type="EMBL" id="GBP52102.1"/>
    </source>
</evidence>